<keyword evidence="4" id="KW-0539">Nucleus</keyword>
<evidence type="ECO:0000313" key="9">
    <source>
        <dbReference type="EMBL" id="KAB5589074.1"/>
    </source>
</evidence>
<dbReference type="SMART" id="SM00360">
    <property type="entry name" value="RRM"/>
    <property type="match status" value="5"/>
</dbReference>
<feature type="compositionally biased region" description="Basic and acidic residues" evidence="7">
    <location>
        <begin position="794"/>
        <end position="818"/>
    </location>
</feature>
<dbReference type="PANTHER" id="PTHR48039:SF5">
    <property type="entry name" value="RNA-BINDING PROTEIN 28"/>
    <property type="match status" value="1"/>
</dbReference>
<dbReference type="FunFam" id="3.30.70.330:FF:000406">
    <property type="entry name" value="Related to Nucleolar protein NOP4"/>
    <property type="match status" value="1"/>
</dbReference>
<dbReference type="InterPro" id="IPR051945">
    <property type="entry name" value="RRM_MRD1_RNA_proc_ribogen"/>
</dbReference>
<comment type="subcellular location">
    <subcellularLocation>
        <location evidence="1">Nucleus</location>
    </subcellularLocation>
</comment>
<dbReference type="InterPro" id="IPR000504">
    <property type="entry name" value="RRM_dom"/>
</dbReference>
<dbReference type="AlphaFoldDB" id="A0A5N5QBM7"/>
<dbReference type="InterPro" id="IPR012677">
    <property type="entry name" value="Nucleotide-bd_a/b_plait_sf"/>
</dbReference>
<organism evidence="9 10">
    <name type="scientific">Ceratobasidium theobromae</name>
    <dbReference type="NCBI Taxonomy" id="1582974"/>
    <lineage>
        <taxon>Eukaryota</taxon>
        <taxon>Fungi</taxon>
        <taxon>Dikarya</taxon>
        <taxon>Basidiomycota</taxon>
        <taxon>Agaricomycotina</taxon>
        <taxon>Agaricomycetes</taxon>
        <taxon>Cantharellales</taxon>
        <taxon>Ceratobasidiaceae</taxon>
        <taxon>Ceratobasidium</taxon>
    </lineage>
</organism>
<dbReference type="EMBL" id="SSOP01000321">
    <property type="protein sequence ID" value="KAB5589074.1"/>
    <property type="molecule type" value="Genomic_DNA"/>
</dbReference>
<evidence type="ECO:0000313" key="10">
    <source>
        <dbReference type="Proteomes" id="UP000383932"/>
    </source>
</evidence>
<feature type="domain" description="RRM" evidence="8">
    <location>
        <begin position="6"/>
        <end position="84"/>
    </location>
</feature>
<keyword evidence="3 5" id="KW-0694">RNA-binding</keyword>
<dbReference type="GO" id="GO:0003729">
    <property type="term" value="F:mRNA binding"/>
    <property type="evidence" value="ECO:0007669"/>
    <property type="project" value="TreeGrafter"/>
</dbReference>
<evidence type="ECO:0000256" key="7">
    <source>
        <dbReference type="SAM" id="MobiDB-lite"/>
    </source>
</evidence>
<keyword evidence="2" id="KW-0677">Repeat</keyword>
<gene>
    <name evidence="9" type="ORF">CTheo_7486</name>
</gene>
<dbReference type="PANTHER" id="PTHR48039">
    <property type="entry name" value="RNA-BINDING MOTIF PROTEIN 14B"/>
    <property type="match status" value="1"/>
</dbReference>
<feature type="compositionally biased region" description="Polar residues" evidence="7">
    <location>
        <begin position="827"/>
        <end position="845"/>
    </location>
</feature>
<evidence type="ECO:0000259" key="8">
    <source>
        <dbReference type="PROSITE" id="PS50102"/>
    </source>
</evidence>
<evidence type="ECO:0000256" key="6">
    <source>
        <dbReference type="SAM" id="Coils"/>
    </source>
</evidence>
<protein>
    <submittedName>
        <fullName evidence="9">Nucleolar protein 4</fullName>
    </submittedName>
</protein>
<feature type="compositionally biased region" description="Basic and acidic residues" evidence="7">
    <location>
        <begin position="638"/>
        <end position="647"/>
    </location>
</feature>
<dbReference type="PROSITE" id="PS50102">
    <property type="entry name" value="RRM"/>
    <property type="match status" value="3"/>
</dbReference>
<feature type="compositionally biased region" description="Acidic residues" evidence="7">
    <location>
        <begin position="370"/>
        <end position="397"/>
    </location>
</feature>
<dbReference type="GO" id="GO:0005730">
    <property type="term" value="C:nucleolus"/>
    <property type="evidence" value="ECO:0007669"/>
    <property type="project" value="TreeGrafter"/>
</dbReference>
<dbReference type="Proteomes" id="UP000383932">
    <property type="component" value="Unassembled WGS sequence"/>
</dbReference>
<name>A0A5N5QBM7_9AGAM</name>
<comment type="caution">
    <text evidence="9">The sequence shown here is derived from an EMBL/GenBank/DDBJ whole genome shotgun (WGS) entry which is preliminary data.</text>
</comment>
<accession>A0A5N5QBM7</accession>
<feature type="domain" description="RRM" evidence="8">
    <location>
        <begin position="415"/>
        <end position="530"/>
    </location>
</feature>
<feature type="region of interest" description="Disordered" evidence="7">
    <location>
        <begin position="305"/>
        <end position="324"/>
    </location>
</feature>
<feature type="region of interest" description="Disordered" evidence="7">
    <location>
        <begin position="638"/>
        <end position="662"/>
    </location>
</feature>
<evidence type="ECO:0000256" key="5">
    <source>
        <dbReference type="PROSITE-ProRule" id="PRU00176"/>
    </source>
</evidence>
<keyword evidence="10" id="KW-1185">Reference proteome</keyword>
<feature type="domain" description="RRM" evidence="8">
    <location>
        <begin position="209"/>
        <end position="294"/>
    </location>
</feature>
<feature type="region of interest" description="Disordered" evidence="7">
    <location>
        <begin position="83"/>
        <end position="113"/>
    </location>
</feature>
<evidence type="ECO:0000256" key="1">
    <source>
        <dbReference type="ARBA" id="ARBA00004123"/>
    </source>
</evidence>
<dbReference type="CDD" id="cd00590">
    <property type="entry name" value="RRM_SF"/>
    <property type="match status" value="1"/>
</dbReference>
<proteinExistence type="predicted"/>
<feature type="compositionally biased region" description="Acidic residues" evidence="7">
    <location>
        <begin position="308"/>
        <end position="320"/>
    </location>
</feature>
<evidence type="ECO:0000256" key="2">
    <source>
        <dbReference type="ARBA" id="ARBA00022737"/>
    </source>
</evidence>
<feature type="region of interest" description="Disordered" evidence="7">
    <location>
        <begin position="278"/>
        <end position="297"/>
    </location>
</feature>
<feature type="compositionally biased region" description="Basic and acidic residues" evidence="7">
    <location>
        <begin position="83"/>
        <end position="95"/>
    </location>
</feature>
<feature type="compositionally biased region" description="Basic residues" evidence="7">
    <location>
        <begin position="847"/>
        <end position="858"/>
    </location>
</feature>
<evidence type="ECO:0000256" key="4">
    <source>
        <dbReference type="ARBA" id="ARBA00023242"/>
    </source>
</evidence>
<dbReference type="Pfam" id="PF00076">
    <property type="entry name" value="RRM_1"/>
    <property type="match status" value="4"/>
</dbReference>
<dbReference type="Gene3D" id="3.30.70.330">
    <property type="match status" value="5"/>
</dbReference>
<feature type="coiled-coil region" evidence="6">
    <location>
        <begin position="726"/>
        <end position="780"/>
    </location>
</feature>
<feature type="region of interest" description="Disordered" evidence="7">
    <location>
        <begin position="780"/>
        <end position="858"/>
    </location>
</feature>
<sequence length="858" mass="95822">MSEHGSTLFVSNLPYTATSTDIQTLFSEIAPVRSAFVVLDKESKSSKGVAYVSFAIKEDAALALENDKPLELDGRVLRLQWADRKGMPHHSEKPATKKPKKLPRPKTSSDPDAIRTVVVSNLPDGIDSKSLWKKARKIPGASKVVFPAPTAENDPHTALVKFASPAEASAAVSKLHNHIFKGSQLSATIKKRVDKLVAGRKSGAPSYSSRLIVRNLAWHVTEQDLHKEFAPYGPIYSITLPTDESSGRHRGFAFVWMLSRADAERALESVNGRVIGVQKKHKKTRKEREEAARARAAARLRAIKGGQESEEQGESEEEHVDEQLKEGRVVAVDWALSKSKWEEAVSQRQDEEATKVDEEGSDKEGSSEEGLNEEGPDGETESEGDASEDEGSAEESEGETHEHERPQLPTTDVGTTLFVRNVPFEAAEDDLRTLFRSFGPLRYARITLDKETGRSRGTGFVCFWKKEDADAAIDEAEAMARELGTDKLGSGATKVHNPFSMSLLTPDPSASLAKRLVLHGRTLSVARAVTRDEADRLREEGERSREKQDKRNLYLMREGGKYYTNAFDAAAGLSEAELAARQASYDSRRALLRSNPSLYVSRTRLSVRRLPLWVSERVLKRLATHAIQEFEAEVSRGERDPLTRDELQLQDTNESTPNRKRGIQQAKIVRATDRVDGVTGKGRSRGYGFIETSQHADALRVLRWANNRPGVVELMRQWWRDEVKDLIAASSQNQRLKEELGRLDAEVGSESRGLNKTLIMEFAIENVQVVKRRREQAEAARADQIEGGARKRKAEQTVEEPTRQSKKSRNDDEVTTADKRRKPKFKGQTQKGATKVSIKSGTANITRGRRDKRKMRRK</sequence>
<dbReference type="OrthoDB" id="267048at2759"/>
<dbReference type="InterPro" id="IPR035979">
    <property type="entry name" value="RBD_domain_sf"/>
</dbReference>
<dbReference type="SUPFAM" id="SSF54928">
    <property type="entry name" value="RNA-binding domain, RBD"/>
    <property type="match status" value="2"/>
</dbReference>
<feature type="compositionally biased region" description="Basic and acidic residues" evidence="7">
    <location>
        <begin position="340"/>
        <end position="366"/>
    </location>
</feature>
<evidence type="ECO:0000256" key="3">
    <source>
        <dbReference type="ARBA" id="ARBA00022884"/>
    </source>
</evidence>
<feature type="region of interest" description="Disordered" evidence="7">
    <location>
        <begin position="340"/>
        <end position="414"/>
    </location>
</feature>
<reference evidence="9 10" key="1">
    <citation type="journal article" date="2019" name="Fungal Biol. Biotechnol.">
        <title>Draft genome sequence of fastidious pathogen Ceratobasidium theobromae, which causes vascular-streak dieback in Theobroma cacao.</title>
        <authorList>
            <person name="Ali S.S."/>
            <person name="Asman A."/>
            <person name="Shao J."/>
            <person name="Firmansyah A.P."/>
            <person name="Susilo A.W."/>
            <person name="Rosmana A."/>
            <person name="McMahon P."/>
            <person name="Junaid M."/>
            <person name="Guest D."/>
            <person name="Kheng T.Y."/>
            <person name="Meinhardt L.W."/>
            <person name="Bailey B.A."/>
        </authorList>
    </citation>
    <scope>NUCLEOTIDE SEQUENCE [LARGE SCALE GENOMIC DNA]</scope>
    <source>
        <strain evidence="9 10">CT2</strain>
    </source>
</reference>
<keyword evidence="6" id="KW-0175">Coiled coil</keyword>